<evidence type="ECO:0000256" key="1">
    <source>
        <dbReference type="SAM" id="MobiDB-lite"/>
    </source>
</evidence>
<accession>A0A7J9CAN7</accession>
<protein>
    <submittedName>
        <fullName evidence="2">Uncharacterized protein</fullName>
    </submittedName>
</protein>
<dbReference type="PANTHER" id="PTHR33671:SF3">
    <property type="entry name" value="F28N24.8 PROTEIN"/>
    <property type="match status" value="1"/>
</dbReference>
<comment type="caution">
    <text evidence="2">The sequence shown here is derived from an EMBL/GenBank/DDBJ whole genome shotgun (WGS) entry which is preliminary data.</text>
</comment>
<gene>
    <name evidence="2" type="ORF">Gogos_008124</name>
</gene>
<evidence type="ECO:0000313" key="2">
    <source>
        <dbReference type="EMBL" id="MBA0745552.1"/>
    </source>
</evidence>
<evidence type="ECO:0000313" key="3">
    <source>
        <dbReference type="Proteomes" id="UP000593579"/>
    </source>
</evidence>
<feature type="region of interest" description="Disordered" evidence="1">
    <location>
        <begin position="548"/>
        <end position="585"/>
    </location>
</feature>
<dbReference type="AlphaFoldDB" id="A0A7J9CAN7"/>
<name>A0A7J9CAN7_GOSGO</name>
<sequence>MEECKLNFNAPLLSVRRLSSTSAFSARDKQKIVENSPSTRAHTLPSEVSWDQVTEAVAVPFVWEQFPGKAKGGIQHEFQPNNKEALGTPRLPPGRVLDLIKYPVESEFENQYVLRPQYSMNDNVTKSNCLNKKISGLEKEDDVYLDALDTLSLTDSFSMNCSVSGSVAKPSGTFSTDPQQMSHFLSAAKAMILKTPRSSRKQCTAPEQRREVREVAVGGRKPVNRYELAIIPHYNREPHEEKKEDDYNMYKDSRNLSRAAGGLLARLCFMNFMCLLNPVAGLKVRTRSSLASTCEVAKPGKTTFIKSQSQIVDKVSMETFHFPSYKMLKILIHCNTFTIFLFEQHDWAVACNNKSDGRVQSSRFPENKSDAGVQSHRFLEIGKKLLSRWDQCSSSNDLQMVTWLPHKRLPGSARIPSYRRERPQSPFSGGGFLGLPKDAEKFKTNKLVKYTGSNNYSQELLPYQSSKQGSYSLSPADEKTLCLYVDTVKFGSSISNSSNTKTPVDSTGKHSDTIVMNRMLEEAASVESCLQDIKGPNLLDIKGVSENEITGPVNSSRSSFSDKSNLRGQADQGEAKGGSADYTPLPVPLPQAPSESWLSRALPAVASRNSFSKSYNGTGFNYPKKQEPKIPATDTKWETIVKTSYLHHDHFRYSEVISPFFNNDIIVFRNMSFIS</sequence>
<dbReference type="PANTHER" id="PTHR33671">
    <property type="entry name" value="N-METHYLTRANSFERASE, PUTATIVE (DUF688)-RELATED"/>
    <property type="match status" value="1"/>
</dbReference>
<proteinExistence type="predicted"/>
<organism evidence="2 3">
    <name type="scientific">Gossypium gossypioides</name>
    <name type="common">Mexican cotton</name>
    <name type="synonym">Selera gossypioides</name>
    <dbReference type="NCBI Taxonomy" id="34282"/>
    <lineage>
        <taxon>Eukaryota</taxon>
        <taxon>Viridiplantae</taxon>
        <taxon>Streptophyta</taxon>
        <taxon>Embryophyta</taxon>
        <taxon>Tracheophyta</taxon>
        <taxon>Spermatophyta</taxon>
        <taxon>Magnoliopsida</taxon>
        <taxon>eudicotyledons</taxon>
        <taxon>Gunneridae</taxon>
        <taxon>Pentapetalae</taxon>
        <taxon>rosids</taxon>
        <taxon>malvids</taxon>
        <taxon>Malvales</taxon>
        <taxon>Malvaceae</taxon>
        <taxon>Malvoideae</taxon>
        <taxon>Gossypium</taxon>
    </lineage>
</organism>
<keyword evidence="3" id="KW-1185">Reference proteome</keyword>
<dbReference type="Pfam" id="PF05097">
    <property type="entry name" value="DUF688"/>
    <property type="match status" value="1"/>
</dbReference>
<dbReference type="OrthoDB" id="677721at2759"/>
<dbReference type="InterPro" id="IPR007789">
    <property type="entry name" value="DUF688"/>
</dbReference>
<reference evidence="2 3" key="1">
    <citation type="journal article" date="2019" name="Genome Biol. Evol.">
        <title>Insights into the evolution of the New World diploid cottons (Gossypium, subgenus Houzingenia) based on genome sequencing.</title>
        <authorList>
            <person name="Grover C.E."/>
            <person name="Arick M.A. 2nd"/>
            <person name="Thrash A."/>
            <person name="Conover J.L."/>
            <person name="Sanders W.S."/>
            <person name="Peterson D.G."/>
            <person name="Frelichowski J.E."/>
            <person name="Scheffler J.A."/>
            <person name="Scheffler B.E."/>
            <person name="Wendel J.F."/>
        </authorList>
    </citation>
    <scope>NUCLEOTIDE SEQUENCE [LARGE SCALE GENOMIC DNA]</scope>
    <source>
        <strain evidence="2">5</strain>
        <tissue evidence="2">Leaf</tissue>
    </source>
</reference>
<dbReference type="EMBL" id="JABEZY010000009">
    <property type="protein sequence ID" value="MBA0745552.1"/>
    <property type="molecule type" value="Genomic_DNA"/>
</dbReference>
<dbReference type="Proteomes" id="UP000593579">
    <property type="component" value="Unassembled WGS sequence"/>
</dbReference>